<evidence type="ECO:0000313" key="3">
    <source>
        <dbReference type="EMBL" id="PLR95481.1"/>
    </source>
</evidence>
<keyword evidence="1" id="KW-1133">Transmembrane helix</keyword>
<dbReference type="EMBL" id="PGVD01000038">
    <property type="protein sequence ID" value="PLR95481.1"/>
    <property type="molecule type" value="Genomic_DNA"/>
</dbReference>
<feature type="transmembrane region" description="Helical" evidence="1">
    <location>
        <begin position="164"/>
        <end position="183"/>
    </location>
</feature>
<feature type="transmembrane region" description="Helical" evidence="1">
    <location>
        <begin position="127"/>
        <end position="152"/>
    </location>
</feature>
<protein>
    <submittedName>
        <fullName evidence="2">Permease</fullName>
    </submittedName>
</protein>
<keyword evidence="5" id="KW-1185">Reference proteome</keyword>
<keyword evidence="1" id="KW-0472">Membrane</keyword>
<dbReference type="OrthoDB" id="327431at2"/>
<keyword evidence="1" id="KW-0812">Transmembrane</keyword>
<dbReference type="Proteomes" id="UP000235114">
    <property type="component" value="Unassembled WGS sequence"/>
</dbReference>
<proteinExistence type="predicted"/>
<reference evidence="2 4" key="1">
    <citation type="submission" date="2017-11" db="EMBL/GenBank/DDBJ databases">
        <title>Comparitive Functional Genomics of Dry Heat Resistant strains isolated from the Viking Spacecraft.</title>
        <authorList>
            <person name="Seuylemezian A."/>
            <person name="Cooper K."/>
            <person name="Vaishampayan P."/>
        </authorList>
    </citation>
    <scope>NUCLEOTIDE SEQUENCE [LARGE SCALE GENOMIC DNA]</scope>
    <source>
        <strain evidence="2 4">M4.6</strain>
    </source>
</reference>
<comment type="caution">
    <text evidence="2">The sequence shown here is derived from an EMBL/GenBank/DDBJ whole genome shotgun (WGS) entry which is preliminary data.</text>
</comment>
<evidence type="ECO:0000313" key="4">
    <source>
        <dbReference type="Proteomes" id="UP000234951"/>
    </source>
</evidence>
<feature type="transmembrane region" description="Helical" evidence="1">
    <location>
        <begin position="21"/>
        <end position="42"/>
    </location>
</feature>
<dbReference type="EMBL" id="PGVA01000054">
    <property type="protein sequence ID" value="PLR80300.1"/>
    <property type="molecule type" value="Genomic_DNA"/>
</dbReference>
<dbReference type="Proteomes" id="UP000234951">
    <property type="component" value="Unassembled WGS sequence"/>
</dbReference>
<evidence type="ECO:0000313" key="2">
    <source>
        <dbReference type="EMBL" id="PLR80300.1"/>
    </source>
</evidence>
<dbReference type="RefSeq" id="WP_101578845.1">
    <property type="nucleotide sequence ID" value="NZ_PGVA01000054.1"/>
</dbReference>
<evidence type="ECO:0000256" key="1">
    <source>
        <dbReference type="SAM" id="Phobius"/>
    </source>
</evidence>
<gene>
    <name evidence="2" type="ORF">CU635_18455</name>
    <name evidence="3" type="ORF">CVD25_14775</name>
</gene>
<accession>A0A2N5GHM6</accession>
<evidence type="ECO:0000313" key="5">
    <source>
        <dbReference type="Proteomes" id="UP000235114"/>
    </source>
</evidence>
<name>A0A2N5GHM6_9BACI</name>
<organism evidence="2 4">
    <name type="scientific">Bacillus canaveralius</name>
    <dbReference type="NCBI Taxonomy" id="1403243"/>
    <lineage>
        <taxon>Bacteria</taxon>
        <taxon>Bacillati</taxon>
        <taxon>Bacillota</taxon>
        <taxon>Bacilli</taxon>
        <taxon>Bacillales</taxon>
        <taxon>Bacillaceae</taxon>
        <taxon>Bacillus</taxon>
    </lineage>
</organism>
<reference evidence="3 5" key="2">
    <citation type="submission" date="2017-12" db="EMBL/GenBank/DDBJ databases">
        <title>Comparative Functional Genomics of Dry Heat Resistant strains isolated from the Viking Spacecraft.</title>
        <authorList>
            <person name="Seuylemezian A."/>
            <person name="Cooper K."/>
            <person name="Vaishampayan P."/>
        </authorList>
    </citation>
    <scope>NUCLEOTIDE SEQUENCE [LARGE SCALE GENOMIC DNA]</scope>
    <source>
        <strain evidence="3 5">ATCC 29669</strain>
    </source>
</reference>
<feature type="transmembrane region" description="Helical" evidence="1">
    <location>
        <begin position="62"/>
        <end position="82"/>
    </location>
</feature>
<sequence>MFAGHFGVAVAVKAKSPEVPLWALMLSTQLLDVIFVPLFLFGEETIVPVAGNGYGGSMIHAEYSHSLIGSLVISLFSGLLAARFLGRRGGLVIGSVVFSHWLLDLLVHRPDLPIFPGNVGNLPLLGFGLWNFPIFSIIAESILISLGIIFYFRSIVSGTKGKNRVWAISAGAILSVLLVLSLFTDVLGAA</sequence>
<dbReference type="AlphaFoldDB" id="A0A2N5GHM6"/>